<evidence type="ECO:0000313" key="2">
    <source>
        <dbReference type="Proteomes" id="UP000199459"/>
    </source>
</evidence>
<gene>
    <name evidence="1" type="ORF">SAMN05216325_11257</name>
</gene>
<name>A0A1H8FAI9_9PROT</name>
<dbReference type="AlphaFoldDB" id="A0A1H8FAI9"/>
<evidence type="ECO:0000313" key="1">
    <source>
        <dbReference type="EMBL" id="SEN28237.1"/>
    </source>
</evidence>
<proteinExistence type="predicted"/>
<sequence length="77" mass="9260">MTLSKIFRHNLSTKSINYHMVIIRFEMFQNGFNLLKAKQLSQAQVRQFVAPVPKMQCKIFRQYDEVSTKGWRLRRIL</sequence>
<dbReference type="Proteomes" id="UP000199459">
    <property type="component" value="Unassembled WGS sequence"/>
</dbReference>
<reference evidence="1 2" key="1">
    <citation type="submission" date="2016-10" db="EMBL/GenBank/DDBJ databases">
        <authorList>
            <person name="de Groot N.N."/>
        </authorList>
    </citation>
    <scope>NUCLEOTIDE SEQUENCE [LARGE SCALE GENOMIC DNA]</scope>
    <source>
        <strain evidence="1 2">Nm22</strain>
    </source>
</reference>
<dbReference type="EMBL" id="FOCP01000012">
    <property type="protein sequence ID" value="SEN28237.1"/>
    <property type="molecule type" value="Genomic_DNA"/>
</dbReference>
<accession>A0A1H8FAI9</accession>
<organism evidence="1 2">
    <name type="scientific">Nitrosomonas marina</name>
    <dbReference type="NCBI Taxonomy" id="917"/>
    <lineage>
        <taxon>Bacteria</taxon>
        <taxon>Pseudomonadati</taxon>
        <taxon>Pseudomonadota</taxon>
        <taxon>Betaproteobacteria</taxon>
        <taxon>Nitrosomonadales</taxon>
        <taxon>Nitrosomonadaceae</taxon>
        <taxon>Nitrosomonas</taxon>
    </lineage>
</organism>
<protein>
    <submittedName>
        <fullName evidence="1">Uncharacterized protein</fullName>
    </submittedName>
</protein>